<feature type="transmembrane region" description="Helical" evidence="1">
    <location>
        <begin position="67"/>
        <end position="93"/>
    </location>
</feature>
<sequence length="142" mass="16176">MVITRKSSLLLNLFKVRVIIDGSKIYQLEKDSSIEIGSLNSSSRIVVTNGFHHSPCFEVKYNQRKVCYFNVGCALDDNLLAAGGLLLILLYLAGLTSGILLLKVVSFLPIIYFLYVYYVNRKEFIQLRYNNQLMGPIRSKDF</sequence>
<reference evidence="3" key="1">
    <citation type="submission" date="2015-01" db="EMBL/GenBank/DDBJ databases">
        <title>Flavisolibacter sp./LCS9/ whole genome sequencing.</title>
        <authorList>
            <person name="Kim M.K."/>
            <person name="Srinivasan S."/>
            <person name="Lee J.-J."/>
        </authorList>
    </citation>
    <scope>NUCLEOTIDE SEQUENCE [LARGE SCALE GENOMIC DNA]</scope>
    <source>
        <strain evidence="3">LCS9</strain>
    </source>
</reference>
<dbReference type="STRING" id="1492898.SY85_01460"/>
<keyword evidence="3" id="KW-1185">Reference proteome</keyword>
<evidence type="ECO:0000313" key="2">
    <source>
        <dbReference type="EMBL" id="ANE49367.1"/>
    </source>
</evidence>
<dbReference type="RefSeq" id="WP_066401453.1">
    <property type="nucleotide sequence ID" value="NZ_CP011390.1"/>
</dbReference>
<evidence type="ECO:0000256" key="1">
    <source>
        <dbReference type="SAM" id="Phobius"/>
    </source>
</evidence>
<proteinExistence type="predicted"/>
<feature type="transmembrane region" description="Helical" evidence="1">
    <location>
        <begin position="99"/>
        <end position="118"/>
    </location>
</feature>
<organism evidence="2 3">
    <name type="scientific">Flavisolibacter tropicus</name>
    <dbReference type="NCBI Taxonomy" id="1492898"/>
    <lineage>
        <taxon>Bacteria</taxon>
        <taxon>Pseudomonadati</taxon>
        <taxon>Bacteroidota</taxon>
        <taxon>Chitinophagia</taxon>
        <taxon>Chitinophagales</taxon>
        <taxon>Chitinophagaceae</taxon>
        <taxon>Flavisolibacter</taxon>
    </lineage>
</organism>
<dbReference type="Proteomes" id="UP000077177">
    <property type="component" value="Chromosome"/>
</dbReference>
<reference evidence="2 3" key="2">
    <citation type="journal article" date="2016" name="Int. J. Syst. Evol. Microbiol.">
        <title>Flavisolibacter tropicus sp. nov., isolated from tropical soil.</title>
        <authorList>
            <person name="Lee J.J."/>
            <person name="Kang M.S."/>
            <person name="Kim G.S."/>
            <person name="Lee C.S."/>
            <person name="Lim S."/>
            <person name="Lee J."/>
            <person name="Roh S.H."/>
            <person name="Kang H."/>
            <person name="Ha J.M."/>
            <person name="Bae S."/>
            <person name="Jung H.Y."/>
            <person name="Kim M.K."/>
        </authorList>
    </citation>
    <scope>NUCLEOTIDE SEQUENCE [LARGE SCALE GENOMIC DNA]</scope>
    <source>
        <strain evidence="2 3">LCS9</strain>
    </source>
</reference>
<keyword evidence="1" id="KW-0812">Transmembrane</keyword>
<gene>
    <name evidence="2" type="ORF">SY85_01460</name>
</gene>
<keyword evidence="1" id="KW-1133">Transmembrane helix</keyword>
<evidence type="ECO:0000313" key="3">
    <source>
        <dbReference type="Proteomes" id="UP000077177"/>
    </source>
</evidence>
<dbReference type="KEGG" id="fla:SY85_01460"/>
<name>A0A172TRD7_9BACT</name>
<dbReference type="EMBL" id="CP011390">
    <property type="protein sequence ID" value="ANE49367.1"/>
    <property type="molecule type" value="Genomic_DNA"/>
</dbReference>
<accession>A0A172TRD7</accession>
<keyword evidence="1" id="KW-0472">Membrane</keyword>
<dbReference type="AlphaFoldDB" id="A0A172TRD7"/>
<protein>
    <submittedName>
        <fullName evidence="2">Uncharacterized protein</fullName>
    </submittedName>
</protein>